<dbReference type="InterPro" id="IPR043129">
    <property type="entry name" value="ATPase_NBD"/>
</dbReference>
<name>A0A6H1U0K2_9CYAN</name>
<gene>
    <name evidence="1" type="ORF">HCG48_16190</name>
</gene>
<evidence type="ECO:0000313" key="1">
    <source>
        <dbReference type="EMBL" id="QIZ71927.1"/>
    </source>
</evidence>
<sequence length="601" mass="66481">MTIASFLHQDLAAQKRGSHWYLGIDFGTTGVSAALFVREQTPNGESNRSELYPIYWVSSRGGVREGSPEDDRSCCWRLPAQVSIADAGIGIEGFKPWLAFGLSGSGSPTSLQGTGEGVPELFHCEPLLYWTERRRLSLRSFVGGLQRLLRTLNPAALPESLPFVAAAKGLEADRFAAAIAQLKGVVVSGPASWPDCYGFNVREAVLAAQLVRHPQQVVILEDSIAALLSLLPTDPSREGFAGTVLAVEAGASRTEFALAKVPDPWQNLRRSDVHLHAIPLGGDAIDQDIICQLLLPQQWRDSSFPLWRAIADLDLPRPGQPDLPQRYRLAQRLSGERGTRWRSMARQLKLTLQMEPQTTVHLDDRSLTISAGELERLVFWPFIQSLNRELNGLLVATGMTVEAIAYGVCSGGTTRTGAIATWLRQKLPNAALSWDWPVSPGSHPADVRVYNRVTEGLANVASIPRVLDLSRQQYNDYFLLSELIDAVGDEPFSSTEAIRRLERRGIHPQGSDRRIRALLDGQLPPGLMFSSELGDRVLAAFQDPSSYPLDPTAPLFDRAGDRLYRLNPEQARRFRHYLKALASRIYQQLDEPLPLQLSDFS</sequence>
<dbReference type="Proteomes" id="UP000500857">
    <property type="component" value="Chromosome"/>
</dbReference>
<dbReference type="KEGG" id="oxy:HCG48_16190"/>
<keyword evidence="2" id="KW-1185">Reference proteome</keyword>
<organism evidence="1 2">
    <name type="scientific">Oxynema aestuarii AP17</name>
    <dbReference type="NCBI Taxonomy" id="2064643"/>
    <lineage>
        <taxon>Bacteria</taxon>
        <taxon>Bacillati</taxon>
        <taxon>Cyanobacteriota</taxon>
        <taxon>Cyanophyceae</taxon>
        <taxon>Oscillatoriophycideae</taxon>
        <taxon>Oscillatoriales</taxon>
        <taxon>Oscillatoriaceae</taxon>
        <taxon>Oxynema</taxon>
        <taxon>Oxynema aestuarii</taxon>
    </lineage>
</organism>
<evidence type="ECO:0008006" key="3">
    <source>
        <dbReference type="Google" id="ProtNLM"/>
    </source>
</evidence>
<dbReference type="SUPFAM" id="SSF53067">
    <property type="entry name" value="Actin-like ATPase domain"/>
    <property type="match status" value="1"/>
</dbReference>
<evidence type="ECO:0000313" key="2">
    <source>
        <dbReference type="Proteomes" id="UP000500857"/>
    </source>
</evidence>
<protein>
    <recommendedName>
        <fullName evidence="3">Molecular chaperone</fullName>
    </recommendedName>
</protein>
<dbReference type="RefSeq" id="WP_168570078.1">
    <property type="nucleotide sequence ID" value="NZ_CP051167.1"/>
</dbReference>
<dbReference type="EMBL" id="CP051167">
    <property type="protein sequence ID" value="QIZ71927.1"/>
    <property type="molecule type" value="Genomic_DNA"/>
</dbReference>
<reference evidence="1 2" key="1">
    <citation type="submission" date="2020-04" db="EMBL/GenBank/DDBJ databases">
        <authorList>
            <person name="Basu S."/>
            <person name="Maruthanayagam V."/>
            <person name="Chakraborty S."/>
            <person name="Pramanik A."/>
            <person name="Mukherjee J."/>
            <person name="Brink B."/>
        </authorList>
    </citation>
    <scope>NUCLEOTIDE SEQUENCE [LARGE SCALE GENOMIC DNA]</scope>
    <source>
        <strain evidence="1 2">AP17</strain>
    </source>
</reference>
<dbReference type="AlphaFoldDB" id="A0A6H1U0K2"/>
<proteinExistence type="predicted"/>
<accession>A0A6H1U0K2</accession>